<dbReference type="Pfam" id="PF00534">
    <property type="entry name" value="Glycos_transf_1"/>
    <property type="match status" value="1"/>
</dbReference>
<feature type="domain" description="Glycosyltransferase subfamily 4-like N-terminal" evidence="5">
    <location>
        <begin position="17"/>
        <end position="180"/>
    </location>
</feature>
<reference evidence="6 7" key="1">
    <citation type="submission" date="2013-04" db="EMBL/GenBank/DDBJ databases">
        <title>Complete genome sequence of Corynebacterium humireducens DSM 45392(T), isolated from a wastewater-fed microbial fuel cell.</title>
        <authorList>
            <person name="Ruckert C."/>
            <person name="Albersmeier A."/>
            <person name="Kalinowski J."/>
        </authorList>
    </citation>
    <scope>NUCLEOTIDE SEQUENCE [LARGE SCALE GENOMIC DNA]</scope>
    <source>
        <strain evidence="7">MFC-5</strain>
    </source>
</reference>
<dbReference type="EMBL" id="CP005286">
    <property type="protein sequence ID" value="AJE34235.1"/>
    <property type="molecule type" value="Genomic_DNA"/>
</dbReference>
<name>A0A0B5D5D9_9CORY</name>
<evidence type="ECO:0000256" key="1">
    <source>
        <dbReference type="ARBA" id="ARBA00009481"/>
    </source>
</evidence>
<dbReference type="HOGENOM" id="CLU_009583_29_0_11"/>
<evidence type="ECO:0008006" key="8">
    <source>
        <dbReference type="Google" id="ProtNLM"/>
    </source>
</evidence>
<keyword evidence="7" id="KW-1185">Reference proteome</keyword>
<keyword evidence="2" id="KW-0328">Glycosyltransferase</keyword>
<dbReference type="SUPFAM" id="SSF53756">
    <property type="entry name" value="UDP-Glycosyltransferase/glycogen phosphorylase"/>
    <property type="match status" value="1"/>
</dbReference>
<dbReference type="KEGG" id="chm:B842_11950"/>
<organism evidence="6 7">
    <name type="scientific">Corynebacterium humireducens NBRC 106098 = DSM 45392</name>
    <dbReference type="NCBI Taxonomy" id="1223515"/>
    <lineage>
        <taxon>Bacteria</taxon>
        <taxon>Bacillati</taxon>
        <taxon>Actinomycetota</taxon>
        <taxon>Actinomycetes</taxon>
        <taxon>Mycobacteriales</taxon>
        <taxon>Corynebacteriaceae</taxon>
        <taxon>Corynebacterium</taxon>
    </lineage>
</organism>
<dbReference type="InterPro" id="IPR028098">
    <property type="entry name" value="Glyco_trans_4-like_N"/>
</dbReference>
<dbReference type="Proteomes" id="UP000031524">
    <property type="component" value="Chromosome"/>
</dbReference>
<keyword evidence="3" id="KW-0808">Transferase</keyword>
<dbReference type="PANTHER" id="PTHR12526">
    <property type="entry name" value="GLYCOSYLTRANSFERASE"/>
    <property type="match status" value="1"/>
</dbReference>
<comment type="similarity">
    <text evidence="1">Belongs to the glycosyltransferase group 1 family. Glycosyltransferase 4 subfamily.</text>
</comment>
<accession>A0A0B5D5D9</accession>
<dbReference type="PANTHER" id="PTHR12526:SF640">
    <property type="entry name" value="COLANIC ACID BIOSYNTHESIS GLYCOSYLTRANSFERASE WCAL-RELATED"/>
    <property type="match status" value="1"/>
</dbReference>
<evidence type="ECO:0000313" key="7">
    <source>
        <dbReference type="Proteomes" id="UP000031524"/>
    </source>
</evidence>
<evidence type="ECO:0000259" key="4">
    <source>
        <dbReference type="Pfam" id="PF00534"/>
    </source>
</evidence>
<sequence>MKILLLCWRDSTHPQGGGSERYLERVGEYLARQGHEVVYRTAGHTDAPRRSHRDGVRYSRSGGKFSVYPRAWYGILLGRAGLGTLGDIDVVVDTQNGIPFFARLVAGVPTVLLTHHCHREQWPVVGRVLSRVGWFLESQVAPRVYRGAPYVTVSQNSRDELVGLGVSAEDITIIGNGVDPIPANVPQLRSAEGTTYLVTLSRLVPHKQLEHAIDVVAALRDRELVLDVIGSGWWADELHEHARKRGVADRVVFHGQVTEDYKHALLARAAVHLMPSRKEGWGLAVMEAAQHEVPTVGYRSAGGLRDSIVDGVTGLLADTPSALTVLTTRLLDDAALAHRLGSAARERAAGYSWELTGARFEELLHGLVGDADRPPAGGPSTTPPAG</sequence>
<dbReference type="OrthoDB" id="9806887at2"/>
<evidence type="ECO:0000256" key="2">
    <source>
        <dbReference type="ARBA" id="ARBA00022676"/>
    </source>
</evidence>
<dbReference type="CDD" id="cd03801">
    <property type="entry name" value="GT4_PimA-like"/>
    <property type="match status" value="1"/>
</dbReference>
<protein>
    <recommendedName>
        <fullName evidence="8">Glycosyltransferase</fullName>
    </recommendedName>
</protein>
<dbReference type="Gene3D" id="3.40.50.2000">
    <property type="entry name" value="Glycogen Phosphorylase B"/>
    <property type="match status" value="2"/>
</dbReference>
<dbReference type="GO" id="GO:0016757">
    <property type="term" value="F:glycosyltransferase activity"/>
    <property type="evidence" value="ECO:0007669"/>
    <property type="project" value="UniProtKB-KW"/>
</dbReference>
<dbReference type="Pfam" id="PF13439">
    <property type="entry name" value="Glyco_transf_4"/>
    <property type="match status" value="1"/>
</dbReference>
<dbReference type="STRING" id="1223515.B842_11950"/>
<evidence type="ECO:0000256" key="3">
    <source>
        <dbReference type="ARBA" id="ARBA00022679"/>
    </source>
</evidence>
<dbReference type="AlphaFoldDB" id="A0A0B5D5D9"/>
<dbReference type="RefSeq" id="WP_052437936.1">
    <property type="nucleotide sequence ID" value="NZ_BCSU01000014.1"/>
</dbReference>
<evidence type="ECO:0000259" key="5">
    <source>
        <dbReference type="Pfam" id="PF13439"/>
    </source>
</evidence>
<dbReference type="InterPro" id="IPR001296">
    <property type="entry name" value="Glyco_trans_1"/>
</dbReference>
<feature type="domain" description="Glycosyl transferase family 1" evidence="4">
    <location>
        <begin position="186"/>
        <end position="347"/>
    </location>
</feature>
<proteinExistence type="inferred from homology"/>
<evidence type="ECO:0000313" key="6">
    <source>
        <dbReference type="EMBL" id="AJE34235.1"/>
    </source>
</evidence>
<gene>
    <name evidence="6" type="ORF">B842_11950</name>
</gene>